<dbReference type="GO" id="GO:0046872">
    <property type="term" value="F:metal ion binding"/>
    <property type="evidence" value="ECO:0007669"/>
    <property type="project" value="UniProtKB-KW"/>
</dbReference>
<feature type="transmembrane region" description="Helical" evidence="7">
    <location>
        <begin position="178"/>
        <end position="195"/>
    </location>
</feature>
<dbReference type="KEGG" id="aplc:110981890"/>
<feature type="transmembrane region" description="Helical" evidence="7">
    <location>
        <begin position="63"/>
        <end position="85"/>
    </location>
</feature>
<keyword evidence="6" id="KW-0862">Zinc</keyword>
<dbReference type="OMA" id="NAWTHLV"/>
<dbReference type="GO" id="GO:0016020">
    <property type="term" value="C:membrane"/>
    <property type="evidence" value="ECO:0007669"/>
    <property type="project" value="UniProtKB-SubCell"/>
</dbReference>
<dbReference type="Pfam" id="PF03006">
    <property type="entry name" value="HlyIII"/>
    <property type="match status" value="1"/>
</dbReference>
<evidence type="ECO:0000313" key="8">
    <source>
        <dbReference type="Proteomes" id="UP000694845"/>
    </source>
</evidence>
<feature type="binding site" evidence="6">
    <location>
        <position position="205"/>
    </location>
    <ligand>
        <name>Zn(2+)</name>
        <dbReference type="ChEBI" id="CHEBI:29105"/>
    </ligand>
</feature>
<keyword evidence="4 7" id="KW-1133">Transmembrane helix</keyword>
<protein>
    <submittedName>
        <fullName evidence="9">Monocyte to macrophage differentiation factor-like</fullName>
    </submittedName>
</protein>
<feature type="transmembrane region" description="Helical" evidence="7">
    <location>
        <begin position="207"/>
        <end position="227"/>
    </location>
</feature>
<dbReference type="GeneID" id="110981890"/>
<feature type="binding site" evidence="6">
    <location>
        <position position="209"/>
    </location>
    <ligand>
        <name>Zn(2+)</name>
        <dbReference type="ChEBI" id="CHEBI:29105"/>
    </ligand>
</feature>
<evidence type="ECO:0000313" key="9">
    <source>
        <dbReference type="RefSeq" id="XP_022095587.1"/>
    </source>
</evidence>
<feature type="binding site" evidence="6">
    <location>
        <position position="80"/>
    </location>
    <ligand>
        <name>Zn(2+)</name>
        <dbReference type="ChEBI" id="CHEBI:29105"/>
    </ligand>
</feature>
<reference evidence="9" key="1">
    <citation type="submission" date="2025-08" db="UniProtKB">
        <authorList>
            <consortium name="RefSeq"/>
        </authorList>
    </citation>
    <scope>IDENTIFICATION</scope>
</reference>
<evidence type="ECO:0000256" key="5">
    <source>
        <dbReference type="ARBA" id="ARBA00023136"/>
    </source>
</evidence>
<feature type="transmembrane region" description="Helical" evidence="7">
    <location>
        <begin position="97"/>
        <end position="115"/>
    </location>
</feature>
<keyword evidence="5 7" id="KW-0472">Membrane</keyword>
<evidence type="ECO:0000256" key="1">
    <source>
        <dbReference type="ARBA" id="ARBA00004141"/>
    </source>
</evidence>
<sequence>MKKSFSSQWLMNSPAERGCQYKPTVVEHVANCITHGVWILPTFYAGNDMMEAASTAGEKANAVLFSMALLSVFIVSTTFHVVAWFGKQATLRFYLHISDKAIIYLFIAASYTPWLTLKKVGMIGQSIFWLIWVCAILGVIYSYCFYEKYKHLETALYLLLGIGPSVAVLDVQCSKDGIYELALGGLVYVLGVIFFKSDGVIPFAHAIWHLFVAAGAGLHFYAIHTYLMGSSGGAEAGEDVTQPVHFIGSF</sequence>
<accession>A0A8B7YSC0</accession>
<keyword evidence="3 7" id="KW-0812">Transmembrane</keyword>
<evidence type="ECO:0000256" key="7">
    <source>
        <dbReference type="SAM" id="Phobius"/>
    </source>
</evidence>
<keyword evidence="8" id="KW-1185">Reference proteome</keyword>
<feature type="transmembrane region" description="Helical" evidence="7">
    <location>
        <begin position="155"/>
        <end position="172"/>
    </location>
</feature>
<dbReference type="RefSeq" id="XP_022095587.1">
    <property type="nucleotide sequence ID" value="XM_022239895.1"/>
</dbReference>
<dbReference type="Proteomes" id="UP000694845">
    <property type="component" value="Unplaced"/>
</dbReference>
<comment type="similarity">
    <text evidence="2">Belongs to the ADIPOR family.</text>
</comment>
<name>A0A8B7YSC0_ACAPL</name>
<evidence type="ECO:0000256" key="6">
    <source>
        <dbReference type="PIRSR" id="PIRSR604254-1"/>
    </source>
</evidence>
<evidence type="ECO:0000256" key="3">
    <source>
        <dbReference type="ARBA" id="ARBA00022692"/>
    </source>
</evidence>
<evidence type="ECO:0000256" key="4">
    <source>
        <dbReference type="ARBA" id="ARBA00022989"/>
    </source>
</evidence>
<proteinExistence type="inferred from homology"/>
<dbReference type="AlphaFoldDB" id="A0A8B7YSC0"/>
<dbReference type="InterPro" id="IPR004254">
    <property type="entry name" value="AdipoR/HlyIII-related"/>
</dbReference>
<evidence type="ECO:0000256" key="2">
    <source>
        <dbReference type="ARBA" id="ARBA00007018"/>
    </source>
</evidence>
<gene>
    <name evidence="9" type="primary">LOC110981890</name>
</gene>
<feature type="transmembrane region" description="Helical" evidence="7">
    <location>
        <begin position="127"/>
        <end position="146"/>
    </location>
</feature>
<organism evidence="8 9">
    <name type="scientific">Acanthaster planci</name>
    <name type="common">Crown-of-thorns starfish</name>
    <dbReference type="NCBI Taxonomy" id="133434"/>
    <lineage>
        <taxon>Eukaryota</taxon>
        <taxon>Metazoa</taxon>
        <taxon>Echinodermata</taxon>
        <taxon>Eleutherozoa</taxon>
        <taxon>Asterozoa</taxon>
        <taxon>Asteroidea</taxon>
        <taxon>Valvatacea</taxon>
        <taxon>Valvatida</taxon>
        <taxon>Acanthasteridae</taxon>
        <taxon>Acanthaster</taxon>
    </lineage>
</organism>
<dbReference type="OrthoDB" id="186812at2759"/>
<keyword evidence="6" id="KW-0479">Metal-binding</keyword>
<dbReference type="PANTHER" id="PTHR20855:SF3">
    <property type="entry name" value="LD03007P"/>
    <property type="match status" value="1"/>
</dbReference>
<dbReference type="PANTHER" id="PTHR20855">
    <property type="entry name" value="ADIPOR/PROGESTIN RECEPTOR-RELATED"/>
    <property type="match status" value="1"/>
</dbReference>
<comment type="subcellular location">
    <subcellularLocation>
        <location evidence="1">Membrane</location>
        <topology evidence="1">Multi-pass membrane protein</topology>
    </subcellularLocation>
</comment>